<dbReference type="Gene3D" id="3.80.10.10">
    <property type="entry name" value="Ribonuclease Inhibitor"/>
    <property type="match status" value="1"/>
</dbReference>
<dbReference type="STRING" id="1392247.A0A3N4L3Y8"/>
<keyword evidence="3" id="KW-1185">Reference proteome</keyword>
<dbReference type="Proteomes" id="UP000277580">
    <property type="component" value="Unassembled WGS sequence"/>
</dbReference>
<dbReference type="AlphaFoldDB" id="A0A3N4L3Y8"/>
<dbReference type="SUPFAM" id="SSF52047">
    <property type="entry name" value="RNI-like"/>
    <property type="match status" value="1"/>
</dbReference>
<sequence>MPHNATHMPMETLNKSFSNTLALNITTNSSQKQKCFSSQNHPDDVRDRSVTKPVSERGCAPIELLPMEIFDQIIPHLAIDTPSNGYAPRNKDLASCLLVSRAFHCATLSTLYANVTFPHSTIFSKFLAHISRYPDLGELVKRLDFSHFTSVGLGRTRRMNYEIQKLTATTLRKCLDLNPNLREFFASEALDDDMDQKVLEKLFCDLPRLNAVDFCAASSAVFVSGFLNAVSPNNPLLPEVMPIKRLGLHGCTTLPPSIFATLLPRLSNLTHLDLTHTQITDGTLHAIPQTARLTHLSLSKCNRLKGPAVVDFLINHPSTQGLIHLNLLYDTGRYRLLTSADVDELLPELPLTLRSLNISGAKINFTHVPQLRRLAKQLEELSIGNADLSVENMNSILQQGDGLEGPGNDTTSRSTLRYLDLTGISSITPSSLIDTTGCSLLTQASYPLRVIEVGEKIIEGLKDRPKSSKRLGWAIKSQHRRSWYIREKSEIPDDDDGSRSWKMGGKWWGGRKVGMGQAEISGIYGYYGFGK</sequence>
<protein>
    <recommendedName>
        <fullName evidence="4">RNI-like protein</fullName>
    </recommendedName>
</protein>
<dbReference type="EMBL" id="ML119106">
    <property type="protein sequence ID" value="RPB17266.1"/>
    <property type="molecule type" value="Genomic_DNA"/>
</dbReference>
<feature type="region of interest" description="Disordered" evidence="1">
    <location>
        <begin position="33"/>
        <end position="52"/>
    </location>
</feature>
<evidence type="ECO:0008006" key="4">
    <source>
        <dbReference type="Google" id="ProtNLM"/>
    </source>
</evidence>
<evidence type="ECO:0000313" key="2">
    <source>
        <dbReference type="EMBL" id="RPB17266.1"/>
    </source>
</evidence>
<dbReference type="InterPro" id="IPR032675">
    <property type="entry name" value="LRR_dom_sf"/>
</dbReference>
<feature type="compositionally biased region" description="Basic and acidic residues" evidence="1">
    <location>
        <begin position="41"/>
        <end position="50"/>
    </location>
</feature>
<evidence type="ECO:0000256" key="1">
    <source>
        <dbReference type="SAM" id="MobiDB-lite"/>
    </source>
</evidence>
<proteinExistence type="predicted"/>
<accession>A0A3N4L3Y8</accession>
<dbReference type="OrthoDB" id="9994419at2759"/>
<evidence type="ECO:0000313" key="3">
    <source>
        <dbReference type="Proteomes" id="UP000277580"/>
    </source>
</evidence>
<reference evidence="2 3" key="1">
    <citation type="journal article" date="2018" name="Nat. Ecol. Evol.">
        <title>Pezizomycetes genomes reveal the molecular basis of ectomycorrhizal truffle lifestyle.</title>
        <authorList>
            <person name="Murat C."/>
            <person name="Payen T."/>
            <person name="Noel B."/>
            <person name="Kuo A."/>
            <person name="Morin E."/>
            <person name="Chen J."/>
            <person name="Kohler A."/>
            <person name="Krizsan K."/>
            <person name="Balestrini R."/>
            <person name="Da Silva C."/>
            <person name="Montanini B."/>
            <person name="Hainaut M."/>
            <person name="Levati E."/>
            <person name="Barry K.W."/>
            <person name="Belfiori B."/>
            <person name="Cichocki N."/>
            <person name="Clum A."/>
            <person name="Dockter R.B."/>
            <person name="Fauchery L."/>
            <person name="Guy J."/>
            <person name="Iotti M."/>
            <person name="Le Tacon F."/>
            <person name="Lindquist E.A."/>
            <person name="Lipzen A."/>
            <person name="Malagnac F."/>
            <person name="Mello A."/>
            <person name="Molinier V."/>
            <person name="Miyauchi S."/>
            <person name="Poulain J."/>
            <person name="Riccioni C."/>
            <person name="Rubini A."/>
            <person name="Sitrit Y."/>
            <person name="Splivallo R."/>
            <person name="Traeger S."/>
            <person name="Wang M."/>
            <person name="Zifcakova L."/>
            <person name="Wipf D."/>
            <person name="Zambonelli A."/>
            <person name="Paolocci F."/>
            <person name="Nowrousian M."/>
            <person name="Ottonello S."/>
            <person name="Baldrian P."/>
            <person name="Spatafora J.W."/>
            <person name="Henrissat B."/>
            <person name="Nagy L.G."/>
            <person name="Aury J.M."/>
            <person name="Wincker P."/>
            <person name="Grigoriev I.V."/>
            <person name="Bonfante P."/>
            <person name="Martin F.M."/>
        </authorList>
    </citation>
    <scope>NUCLEOTIDE SEQUENCE [LARGE SCALE GENOMIC DNA]</scope>
    <source>
        <strain evidence="2 3">CCBAS932</strain>
    </source>
</reference>
<organism evidence="2 3">
    <name type="scientific">Morchella conica CCBAS932</name>
    <dbReference type="NCBI Taxonomy" id="1392247"/>
    <lineage>
        <taxon>Eukaryota</taxon>
        <taxon>Fungi</taxon>
        <taxon>Dikarya</taxon>
        <taxon>Ascomycota</taxon>
        <taxon>Pezizomycotina</taxon>
        <taxon>Pezizomycetes</taxon>
        <taxon>Pezizales</taxon>
        <taxon>Morchellaceae</taxon>
        <taxon>Morchella</taxon>
    </lineage>
</organism>
<name>A0A3N4L3Y8_9PEZI</name>
<dbReference type="InParanoid" id="A0A3N4L3Y8"/>
<gene>
    <name evidence="2" type="ORF">P167DRAFT_515605</name>
</gene>